<gene>
    <name evidence="1" type="ORF">J2S15_002294</name>
</gene>
<dbReference type="EMBL" id="JAUSUR010000004">
    <property type="protein sequence ID" value="MDQ0361544.1"/>
    <property type="molecule type" value="Genomic_DNA"/>
</dbReference>
<protein>
    <submittedName>
        <fullName evidence="1">Uncharacterized protein</fullName>
    </submittedName>
</protein>
<evidence type="ECO:0000313" key="1">
    <source>
        <dbReference type="EMBL" id="MDQ0361544.1"/>
    </source>
</evidence>
<comment type="caution">
    <text evidence="1">The sequence shown here is derived from an EMBL/GenBank/DDBJ whole genome shotgun (WGS) entry which is preliminary data.</text>
</comment>
<proteinExistence type="predicted"/>
<dbReference type="Proteomes" id="UP001230220">
    <property type="component" value="Unassembled WGS sequence"/>
</dbReference>
<reference evidence="1 2" key="1">
    <citation type="submission" date="2023-07" db="EMBL/GenBank/DDBJ databases">
        <title>Genomic Encyclopedia of Type Strains, Phase IV (KMG-IV): sequencing the most valuable type-strain genomes for metagenomic binning, comparative biology and taxonomic classification.</title>
        <authorList>
            <person name="Goeker M."/>
        </authorList>
    </citation>
    <scope>NUCLEOTIDE SEQUENCE [LARGE SCALE GENOMIC DNA]</scope>
    <source>
        <strain evidence="1 2">DSM 16784</strain>
    </source>
</reference>
<name>A0ABU0E3S6_9FIRM</name>
<evidence type="ECO:0000313" key="2">
    <source>
        <dbReference type="Proteomes" id="UP001230220"/>
    </source>
</evidence>
<sequence>MNDYIPQRRSLNTEELKRVFPDYRKDDYVLWIIMDLFVCHAIEEVKGQVIIETSKGDQIIPFDDNQIVKKPYINKRIWQIAAKQGRKKTIGIPIVFNSFEEMSDVTKVFVRWDCEYLSYMCDEPFNFSLSVCIAEYELSFTKNENDRIYALYSKSTLLCDTKHNRNNYSEVVGCIASLDFDDGWFINEYIDYTSASRKITKEETTFLANLLNSLEKEKNYFKDRVNTLSIPVDSEIDVEIIRYKVKYNAKPLQIN</sequence>
<accession>A0ABU0E3S6</accession>
<keyword evidence="2" id="KW-1185">Reference proteome</keyword>
<dbReference type="RefSeq" id="WP_307408369.1">
    <property type="nucleotide sequence ID" value="NZ_JAUSUR010000004.1"/>
</dbReference>
<organism evidence="1 2">
    <name type="scientific">Breznakia pachnodae</name>
    <dbReference type="NCBI Taxonomy" id="265178"/>
    <lineage>
        <taxon>Bacteria</taxon>
        <taxon>Bacillati</taxon>
        <taxon>Bacillota</taxon>
        <taxon>Erysipelotrichia</taxon>
        <taxon>Erysipelotrichales</taxon>
        <taxon>Erysipelotrichaceae</taxon>
        <taxon>Breznakia</taxon>
    </lineage>
</organism>